<dbReference type="InterPro" id="IPR041638">
    <property type="entry name" value="BaeRF_family11"/>
</dbReference>
<dbReference type="Pfam" id="PF18855">
    <property type="entry name" value="baeRF_family11"/>
    <property type="match status" value="1"/>
</dbReference>
<reference evidence="1 2" key="1">
    <citation type="submission" date="2020-08" db="EMBL/GenBank/DDBJ databases">
        <title>Genomic Encyclopedia of Type Strains, Phase IV (KMG-IV): sequencing the most valuable type-strain genomes for metagenomic binning, comparative biology and taxonomic classification.</title>
        <authorList>
            <person name="Goeker M."/>
        </authorList>
    </citation>
    <scope>NUCLEOTIDE SEQUENCE [LARGE SCALE GENOMIC DNA]</scope>
    <source>
        <strain evidence="1 2">DSM 28760</strain>
    </source>
</reference>
<gene>
    <name evidence="1" type="ORF">FHS81_001677</name>
</gene>
<proteinExistence type="predicted"/>
<accession>A0A7W5Z4B3</accession>
<keyword evidence="2" id="KW-1185">Reference proteome</keyword>
<dbReference type="RefSeq" id="WP_183751797.1">
    <property type="nucleotide sequence ID" value="NZ_JACICC010000003.1"/>
</dbReference>
<dbReference type="AlphaFoldDB" id="A0A7W5Z4B3"/>
<dbReference type="Proteomes" id="UP000537592">
    <property type="component" value="Unassembled WGS sequence"/>
</dbReference>
<evidence type="ECO:0000313" key="1">
    <source>
        <dbReference type="EMBL" id="MBB3809595.1"/>
    </source>
</evidence>
<organism evidence="1 2">
    <name type="scientific">Pseudochelatococcus contaminans</name>
    <dbReference type="NCBI Taxonomy" id="1538103"/>
    <lineage>
        <taxon>Bacteria</taxon>
        <taxon>Pseudomonadati</taxon>
        <taxon>Pseudomonadota</taxon>
        <taxon>Alphaproteobacteria</taxon>
        <taxon>Hyphomicrobiales</taxon>
        <taxon>Chelatococcaceae</taxon>
        <taxon>Pseudochelatococcus</taxon>
    </lineage>
</organism>
<name>A0A7W5Z4B3_9HYPH</name>
<sequence>MLYVDIPSLAEIKALSELRADAVVSIYLPTTPVTQENEASRIALGNLIKAAIGQLEEAGFDKRRLGELREQLEHLRADDEFWVHQANSLAIIATPDQLRTYRLANRLTEILEVSNRVHLKPLLRAVAFPHSAYILSLSENKVGLVEMSADLPPHPLSVSKFPASAASVAGKKSVNDRATDERSHNGSSQRQFLTQYARRIDTALRELVSGGDVPVILAAAEPLASIYRSVNSYPNLLPQIIAGNTEHLTPLELADAARPVLDAHYAAQIDEQKALFSARTGDRRTTTDVSDAARAATFGQVATLFVDIDEVLHGTVDDGTGEVHFGEEGPDTYGIVDEIAVRVLNSGGKVLAVRRVDIPGEGSLAAILRFPL</sequence>
<evidence type="ECO:0000313" key="2">
    <source>
        <dbReference type="Proteomes" id="UP000537592"/>
    </source>
</evidence>
<dbReference type="EMBL" id="JACICC010000003">
    <property type="protein sequence ID" value="MBB3809595.1"/>
    <property type="molecule type" value="Genomic_DNA"/>
</dbReference>
<protein>
    <submittedName>
        <fullName evidence="1">Uncharacterized protein</fullName>
    </submittedName>
</protein>
<comment type="caution">
    <text evidence="1">The sequence shown here is derived from an EMBL/GenBank/DDBJ whole genome shotgun (WGS) entry which is preliminary data.</text>
</comment>